<dbReference type="SUPFAM" id="SSF57756">
    <property type="entry name" value="Retrovirus zinc finger-like domains"/>
    <property type="match status" value="1"/>
</dbReference>
<reference evidence="5" key="1">
    <citation type="submission" date="2010-08" db="EMBL/GenBank/DDBJ databases">
        <authorList>
            <consortium name="Caenorhabditis japonica Sequencing Consortium"/>
            <person name="Wilson R.K."/>
        </authorList>
    </citation>
    <scope>NUCLEOTIDE SEQUENCE [LARGE SCALE GENOMIC DNA]</scope>
    <source>
        <strain evidence="5">DF5081</strain>
    </source>
</reference>
<accession>A0A8R1IMN3</accession>
<keyword evidence="1" id="KW-0479">Metal-binding</keyword>
<sequence>MEDVEKTGDQSSLVLKLAEMQSNMMEKMQNVMKSLENQEKPREEEKAPKVTQKGIQKNIDFNTKLRNILLGAVGTTALEEKVNQALDLLAKRNSELVMLDTAPEMLKAKEKFEALRAMSATTGAQGQDTDWTPLLVLSQMQSMHQSSAETNTKRRRTEQEPSNRWFRSEGTFRGNGGARFSGSQHTFKPRQAEKKSSKCFNCHRYGHFATECNQRR</sequence>
<dbReference type="GO" id="GO:0003676">
    <property type="term" value="F:nucleic acid binding"/>
    <property type="evidence" value="ECO:0007669"/>
    <property type="project" value="InterPro"/>
</dbReference>
<dbReference type="Proteomes" id="UP000005237">
    <property type="component" value="Unassembled WGS sequence"/>
</dbReference>
<dbReference type="InterPro" id="IPR001878">
    <property type="entry name" value="Znf_CCHC"/>
</dbReference>
<dbReference type="GO" id="GO:0008270">
    <property type="term" value="F:zinc ion binding"/>
    <property type="evidence" value="ECO:0007669"/>
    <property type="project" value="UniProtKB-KW"/>
</dbReference>
<keyword evidence="5" id="KW-1185">Reference proteome</keyword>
<proteinExistence type="predicted"/>
<keyword evidence="1" id="KW-0862">Zinc</keyword>
<evidence type="ECO:0000259" key="3">
    <source>
        <dbReference type="PROSITE" id="PS50158"/>
    </source>
</evidence>
<feature type="region of interest" description="Disordered" evidence="2">
    <location>
        <begin position="141"/>
        <end position="193"/>
    </location>
</feature>
<name>A0A8R1IMN3_CAEJA</name>
<evidence type="ECO:0000256" key="2">
    <source>
        <dbReference type="SAM" id="MobiDB-lite"/>
    </source>
</evidence>
<dbReference type="PANTHER" id="PTHR33435">
    <property type="entry name" value="PROTEIN CBG21870-RELATED"/>
    <property type="match status" value="1"/>
</dbReference>
<dbReference type="InterPro" id="IPR036875">
    <property type="entry name" value="Znf_CCHC_sf"/>
</dbReference>
<dbReference type="GO" id="GO:0019899">
    <property type="term" value="F:enzyme binding"/>
    <property type="evidence" value="ECO:0007669"/>
    <property type="project" value="UniProtKB-ARBA"/>
</dbReference>
<dbReference type="AlphaFoldDB" id="A0A8R1IMN3"/>
<evidence type="ECO:0000313" key="4">
    <source>
        <dbReference type="EnsemblMetazoa" id="CJA39617.1"/>
    </source>
</evidence>
<keyword evidence="1" id="KW-0863">Zinc-finger</keyword>
<dbReference type="EnsemblMetazoa" id="CJA39617.1">
    <property type="protein sequence ID" value="CJA39617.1"/>
    <property type="gene ID" value="WBGene00215464"/>
</dbReference>
<protein>
    <submittedName>
        <fullName evidence="4">CCHC-type domain-containing protein</fullName>
    </submittedName>
</protein>
<organism evidence="4 5">
    <name type="scientific">Caenorhabditis japonica</name>
    <dbReference type="NCBI Taxonomy" id="281687"/>
    <lineage>
        <taxon>Eukaryota</taxon>
        <taxon>Metazoa</taxon>
        <taxon>Ecdysozoa</taxon>
        <taxon>Nematoda</taxon>
        <taxon>Chromadorea</taxon>
        <taxon>Rhabditida</taxon>
        <taxon>Rhabditina</taxon>
        <taxon>Rhabditomorpha</taxon>
        <taxon>Rhabditoidea</taxon>
        <taxon>Rhabditidae</taxon>
        <taxon>Peloderinae</taxon>
        <taxon>Caenorhabditis</taxon>
    </lineage>
</organism>
<feature type="domain" description="CCHC-type" evidence="3">
    <location>
        <begin position="198"/>
        <end position="214"/>
    </location>
</feature>
<dbReference type="PANTHER" id="PTHR33435:SF3">
    <property type="entry name" value="PROTEIN CBG21870"/>
    <property type="match status" value="1"/>
</dbReference>
<dbReference type="GO" id="GO:0005737">
    <property type="term" value="C:cytoplasm"/>
    <property type="evidence" value="ECO:0007669"/>
    <property type="project" value="UniProtKB-ARBA"/>
</dbReference>
<reference evidence="4" key="2">
    <citation type="submission" date="2022-06" db="UniProtKB">
        <authorList>
            <consortium name="EnsemblMetazoa"/>
        </authorList>
    </citation>
    <scope>IDENTIFICATION</scope>
    <source>
        <strain evidence="4">DF5081</strain>
    </source>
</reference>
<evidence type="ECO:0000313" key="5">
    <source>
        <dbReference type="Proteomes" id="UP000005237"/>
    </source>
</evidence>
<feature type="compositionally biased region" description="Polar residues" evidence="2">
    <location>
        <begin position="141"/>
        <end position="150"/>
    </location>
</feature>
<evidence type="ECO:0000256" key="1">
    <source>
        <dbReference type="PROSITE-ProRule" id="PRU00047"/>
    </source>
</evidence>
<dbReference type="PROSITE" id="PS50158">
    <property type="entry name" value="ZF_CCHC"/>
    <property type="match status" value="1"/>
</dbReference>